<feature type="domain" description="CCHC-type" evidence="3">
    <location>
        <begin position="318"/>
        <end position="333"/>
    </location>
</feature>
<dbReference type="InterPro" id="IPR001878">
    <property type="entry name" value="Znf_CCHC"/>
</dbReference>
<sequence length="344" mass="38191">MDQGQGRTEESRGRVENFANNVSSADTGPKPPLLPDPHFTISSSKTTIISGCSLLSPDLTFSPLTNFVFHLRTTVELRPVTSGWSSSSLCVGRDSRSRSRSRSRSPMDRKIRSDRFSYRNAPYRRESRRGFSQNNLCKNCKRPGHYARECPNVAICHNCNLPGHIASECTTKSLCWNCREPGHTANHCPNEGICHTCGKSGHRARDCTAPPMPPGDVRLCNNCYKPGHIAADCTNDKACNNCRRPGHLARDCTNDPICNLCNVAGHMARQCPKSNMIGDRSGGGGGRGGYRDHRDIVCRNCHQFGHMSRDCMGPLMICHNCGGRGHMAYECPSGRYLDRYPRRY</sequence>
<dbReference type="PROSITE" id="PS50158">
    <property type="entry name" value="ZF_CCHC"/>
    <property type="match status" value="9"/>
</dbReference>
<dbReference type="PANTHER" id="PTHR47103">
    <property type="entry name" value="DNA-BINDING PROTEIN"/>
    <property type="match status" value="1"/>
</dbReference>
<dbReference type="Gene3D" id="4.10.60.10">
    <property type="entry name" value="Zinc finger, CCHC-type"/>
    <property type="match status" value="4"/>
</dbReference>
<evidence type="ECO:0000259" key="3">
    <source>
        <dbReference type="PROSITE" id="PS50158"/>
    </source>
</evidence>
<dbReference type="SUPFAM" id="SSF57756">
    <property type="entry name" value="Retrovirus zinc finger-like domains"/>
    <property type="match status" value="4"/>
</dbReference>
<proteinExistence type="predicted"/>
<keyword evidence="5" id="KW-1185">Reference proteome</keyword>
<accession>A0ABR2EZE8</accession>
<feature type="domain" description="CCHC-type" evidence="3">
    <location>
        <begin position="175"/>
        <end position="190"/>
    </location>
</feature>
<keyword evidence="1" id="KW-0862">Zinc</keyword>
<feature type="domain" description="CCHC-type" evidence="3">
    <location>
        <begin position="220"/>
        <end position="235"/>
    </location>
</feature>
<feature type="domain" description="CCHC-type" evidence="3">
    <location>
        <begin position="194"/>
        <end position="207"/>
    </location>
</feature>
<protein>
    <recommendedName>
        <fullName evidence="3">CCHC-type domain-containing protein</fullName>
    </recommendedName>
</protein>
<dbReference type="PANTHER" id="PTHR47103:SF6">
    <property type="entry name" value="ZINC FINGER PROTEIN GIS2-LIKE"/>
    <property type="match status" value="1"/>
</dbReference>
<feature type="domain" description="CCHC-type" evidence="3">
    <location>
        <begin position="258"/>
        <end position="273"/>
    </location>
</feature>
<keyword evidence="1" id="KW-0479">Metal-binding</keyword>
<organism evidence="4 5">
    <name type="scientific">Hibiscus sabdariffa</name>
    <name type="common">roselle</name>
    <dbReference type="NCBI Taxonomy" id="183260"/>
    <lineage>
        <taxon>Eukaryota</taxon>
        <taxon>Viridiplantae</taxon>
        <taxon>Streptophyta</taxon>
        <taxon>Embryophyta</taxon>
        <taxon>Tracheophyta</taxon>
        <taxon>Spermatophyta</taxon>
        <taxon>Magnoliopsida</taxon>
        <taxon>eudicotyledons</taxon>
        <taxon>Gunneridae</taxon>
        <taxon>Pentapetalae</taxon>
        <taxon>rosids</taxon>
        <taxon>malvids</taxon>
        <taxon>Malvales</taxon>
        <taxon>Malvaceae</taxon>
        <taxon>Malvoideae</taxon>
        <taxon>Hibiscus</taxon>
    </lineage>
</organism>
<feature type="domain" description="CCHC-type" evidence="3">
    <location>
        <begin position="298"/>
        <end position="311"/>
    </location>
</feature>
<feature type="domain" description="CCHC-type" evidence="3">
    <location>
        <begin position="137"/>
        <end position="152"/>
    </location>
</feature>
<dbReference type="EMBL" id="JBBPBM010000009">
    <property type="protein sequence ID" value="KAK8568063.1"/>
    <property type="molecule type" value="Genomic_DNA"/>
</dbReference>
<evidence type="ECO:0000256" key="1">
    <source>
        <dbReference type="PROSITE-ProRule" id="PRU00047"/>
    </source>
</evidence>
<dbReference type="InterPro" id="IPR036875">
    <property type="entry name" value="Znf_CCHC_sf"/>
</dbReference>
<comment type="caution">
    <text evidence="4">The sequence shown here is derived from an EMBL/GenBank/DDBJ whole genome shotgun (WGS) entry which is preliminary data.</text>
</comment>
<evidence type="ECO:0000313" key="4">
    <source>
        <dbReference type="EMBL" id="KAK8568063.1"/>
    </source>
</evidence>
<feature type="region of interest" description="Disordered" evidence="2">
    <location>
        <begin position="1"/>
        <end position="36"/>
    </location>
</feature>
<feature type="domain" description="CCHC-type" evidence="3">
    <location>
        <begin position="156"/>
        <end position="169"/>
    </location>
</feature>
<dbReference type="Proteomes" id="UP001472677">
    <property type="component" value="Unassembled WGS sequence"/>
</dbReference>
<feature type="region of interest" description="Disordered" evidence="2">
    <location>
        <begin position="83"/>
        <end position="127"/>
    </location>
</feature>
<reference evidence="4 5" key="1">
    <citation type="journal article" date="2024" name="G3 (Bethesda)">
        <title>Genome assembly of Hibiscus sabdariffa L. provides insights into metabolisms of medicinal natural products.</title>
        <authorList>
            <person name="Kim T."/>
        </authorList>
    </citation>
    <scope>NUCLEOTIDE SEQUENCE [LARGE SCALE GENOMIC DNA]</scope>
    <source>
        <strain evidence="4">TK-2024</strain>
        <tissue evidence="4">Old leaves</tissue>
    </source>
</reference>
<feature type="compositionally biased region" description="Basic and acidic residues" evidence="2">
    <location>
        <begin position="105"/>
        <end position="127"/>
    </location>
</feature>
<name>A0ABR2EZE8_9ROSI</name>
<gene>
    <name evidence="4" type="ORF">V6N12_006630</name>
</gene>
<feature type="domain" description="CCHC-type" evidence="3">
    <location>
        <begin position="239"/>
        <end position="254"/>
    </location>
</feature>
<keyword evidence="1" id="KW-0863">Zinc-finger</keyword>
<dbReference type="SMART" id="SM00343">
    <property type="entry name" value="ZnF_C2HC"/>
    <property type="match status" value="9"/>
</dbReference>
<dbReference type="Pfam" id="PF00098">
    <property type="entry name" value="zf-CCHC"/>
    <property type="match status" value="9"/>
</dbReference>
<evidence type="ECO:0000313" key="5">
    <source>
        <dbReference type="Proteomes" id="UP001472677"/>
    </source>
</evidence>
<evidence type="ECO:0000256" key="2">
    <source>
        <dbReference type="SAM" id="MobiDB-lite"/>
    </source>
</evidence>